<dbReference type="RefSeq" id="WP_103934168.1">
    <property type="nucleotide sequence ID" value="NZ_FNVA01000006.1"/>
</dbReference>
<proteinExistence type="inferred from homology"/>
<feature type="domain" description="S1 motif" evidence="6">
    <location>
        <begin position="311"/>
        <end position="381"/>
    </location>
</feature>
<dbReference type="GO" id="GO:0003729">
    <property type="term" value="F:mRNA binding"/>
    <property type="evidence" value="ECO:0007669"/>
    <property type="project" value="TreeGrafter"/>
</dbReference>
<dbReference type="EMBL" id="FNVA01000006">
    <property type="protein sequence ID" value="SEG52208.1"/>
    <property type="molecule type" value="Genomic_DNA"/>
</dbReference>
<feature type="compositionally biased region" description="Polar residues" evidence="5">
    <location>
        <begin position="1"/>
        <end position="11"/>
    </location>
</feature>
<keyword evidence="2 7" id="KW-0689">Ribosomal protein</keyword>
<accession>A0A1H6AU96</accession>
<dbReference type="PROSITE" id="PS50126">
    <property type="entry name" value="S1"/>
    <property type="match status" value="5"/>
</dbReference>
<evidence type="ECO:0000313" key="8">
    <source>
        <dbReference type="Proteomes" id="UP000236728"/>
    </source>
</evidence>
<feature type="domain" description="S1 motif" evidence="6">
    <location>
        <begin position="398"/>
        <end position="468"/>
    </location>
</feature>
<evidence type="ECO:0000256" key="1">
    <source>
        <dbReference type="ARBA" id="ARBA00006767"/>
    </source>
</evidence>
<evidence type="ECO:0000256" key="5">
    <source>
        <dbReference type="SAM" id="MobiDB-lite"/>
    </source>
</evidence>
<keyword evidence="3" id="KW-0687">Ribonucleoprotein</keyword>
<sequence length="590" mass="62312">MSESNEVTTPESIVDPAASTTLPEQTQPVLAEPEEPEEAFADIFSAYQKTSNRRLGEEGRQIQGTVVTVDAESVFVDIGFKSEGILALTAFPKATEAPKPGDSLIVSVKGRDPDGYYQLSLFRAPKVTDWSGLQKAFTDGTNITGTVTAVVKGGLTVDVGVRAFIPASRTGTRDAAEMEKLVGQEILAKITKLDVAAEDVVLDRRVVTEAEAAILKGQRFNELQEGAIVSGTVRSLTDFGAFIDLGGIDGLLHISDISWTRVNSPADILEVGQTLDLQVLKVDATGNRLSLGLKQLQPHPWDNVAATFTVGGRVRGTVTRIADFGAFVEIAPGVEGLIHLSEMSWSKRIHKATEVANVGDVIEAVILSISPEDRRISLGLKQTLGDPWVEAAQRMTAGSVVEGPVATMTPFGAFITVAEGVQGLVHISEITADRRLNHPSDVLRVGEIVKAQVLEIDQAGRKLRLSIKGLVPTGLDEFVAEHSVGDTVTGRVVSVENGVARVELGEGILVTCTLPAAAPAAAPAPVTTGAVDLSAFSSMLNSKWKSGGSGSATSSSKSTEDVRSGQVRSFTIKSLDAATKHLEIALAPAK</sequence>
<feature type="region of interest" description="Disordered" evidence="5">
    <location>
        <begin position="545"/>
        <end position="566"/>
    </location>
</feature>
<evidence type="ECO:0000259" key="6">
    <source>
        <dbReference type="PROSITE" id="PS50126"/>
    </source>
</evidence>
<dbReference type="PRINTS" id="PR00681">
    <property type="entry name" value="RIBOSOMALS1"/>
</dbReference>
<dbReference type="SMART" id="SM00316">
    <property type="entry name" value="S1"/>
    <property type="match status" value="6"/>
</dbReference>
<evidence type="ECO:0000256" key="2">
    <source>
        <dbReference type="ARBA" id="ARBA00022980"/>
    </source>
</evidence>
<dbReference type="PANTHER" id="PTHR10724">
    <property type="entry name" value="30S RIBOSOMAL PROTEIN S1"/>
    <property type="match status" value="1"/>
</dbReference>
<dbReference type="FunFam" id="2.40.50.140:FF:000103">
    <property type="entry name" value="protein RRP5 homolog"/>
    <property type="match status" value="1"/>
</dbReference>
<dbReference type="InterPro" id="IPR050437">
    <property type="entry name" value="Ribos_protein_bS1-like"/>
</dbReference>
<dbReference type="Proteomes" id="UP000236728">
    <property type="component" value="Unassembled WGS sequence"/>
</dbReference>
<feature type="domain" description="S1 motif" evidence="6">
    <location>
        <begin position="59"/>
        <end position="122"/>
    </location>
</feature>
<dbReference type="CDD" id="cd05688">
    <property type="entry name" value="S1_RPS1_repeat_ec3"/>
    <property type="match status" value="1"/>
</dbReference>
<dbReference type="Pfam" id="PF00575">
    <property type="entry name" value="S1"/>
    <property type="match status" value="4"/>
</dbReference>
<reference evidence="7 8" key="1">
    <citation type="submission" date="2016-10" db="EMBL/GenBank/DDBJ databases">
        <authorList>
            <person name="de Groot N.N."/>
        </authorList>
    </citation>
    <scope>NUCLEOTIDE SEQUENCE [LARGE SCALE GENOMIC DNA]</scope>
    <source>
        <strain evidence="7 8">DSM 22489</strain>
    </source>
</reference>
<gene>
    <name evidence="7" type="ORF">SAMN05421819_3279</name>
</gene>
<comment type="similarity">
    <text evidence="1">Belongs to the bacterial ribosomal protein bS1 family.</text>
</comment>
<comment type="function">
    <text evidence="4">Binds mRNA; thus facilitating recognition of the initiation point. It is needed to translate mRNA with a short Shine-Dalgarno (SD) purine-rich sequence.</text>
</comment>
<feature type="compositionally biased region" description="Polar residues" evidence="5">
    <location>
        <begin position="18"/>
        <end position="28"/>
    </location>
</feature>
<dbReference type="InterPro" id="IPR035104">
    <property type="entry name" value="Ribosomal_protein_S1-like"/>
</dbReference>
<dbReference type="PANTHER" id="PTHR10724:SF7">
    <property type="entry name" value="SMALL RIBOSOMAL SUBUNIT PROTEIN BS1C"/>
    <property type="match status" value="1"/>
</dbReference>
<dbReference type="OrthoDB" id="9804077at2"/>
<name>A0A1H6AU96_9BACT</name>
<dbReference type="GO" id="GO:0006412">
    <property type="term" value="P:translation"/>
    <property type="evidence" value="ECO:0007669"/>
    <property type="project" value="TreeGrafter"/>
</dbReference>
<dbReference type="AlphaFoldDB" id="A0A1H6AU96"/>
<dbReference type="CDD" id="cd04465">
    <property type="entry name" value="S1_RPS1_repeat_ec2_hs2"/>
    <property type="match status" value="1"/>
</dbReference>
<feature type="domain" description="S1 motif" evidence="6">
    <location>
        <begin position="226"/>
        <end position="294"/>
    </location>
</feature>
<dbReference type="GO" id="GO:0022627">
    <property type="term" value="C:cytosolic small ribosomal subunit"/>
    <property type="evidence" value="ECO:0007669"/>
    <property type="project" value="TreeGrafter"/>
</dbReference>
<evidence type="ECO:0000313" key="7">
    <source>
        <dbReference type="EMBL" id="SEG52208.1"/>
    </source>
</evidence>
<protein>
    <submittedName>
        <fullName evidence="7">Small subunit ribosomal protein S1</fullName>
    </submittedName>
</protein>
<organism evidence="7 8">
    <name type="scientific">Bryocella elongata</name>
    <dbReference type="NCBI Taxonomy" id="863522"/>
    <lineage>
        <taxon>Bacteria</taxon>
        <taxon>Pseudomonadati</taxon>
        <taxon>Acidobacteriota</taxon>
        <taxon>Terriglobia</taxon>
        <taxon>Terriglobales</taxon>
        <taxon>Acidobacteriaceae</taxon>
        <taxon>Bryocella</taxon>
    </lineage>
</organism>
<dbReference type="InterPro" id="IPR003029">
    <property type="entry name" value="S1_domain"/>
</dbReference>
<evidence type="ECO:0000256" key="4">
    <source>
        <dbReference type="ARBA" id="ARBA00025604"/>
    </source>
</evidence>
<dbReference type="SUPFAM" id="SSF50249">
    <property type="entry name" value="Nucleic acid-binding proteins"/>
    <property type="match status" value="5"/>
</dbReference>
<feature type="region of interest" description="Disordered" evidence="5">
    <location>
        <begin position="1"/>
        <end position="35"/>
    </location>
</feature>
<dbReference type="GO" id="GO:0003735">
    <property type="term" value="F:structural constituent of ribosome"/>
    <property type="evidence" value="ECO:0007669"/>
    <property type="project" value="TreeGrafter"/>
</dbReference>
<keyword evidence="8" id="KW-1185">Reference proteome</keyword>
<dbReference type="InterPro" id="IPR012340">
    <property type="entry name" value="NA-bd_OB-fold"/>
</dbReference>
<evidence type="ECO:0000256" key="3">
    <source>
        <dbReference type="ARBA" id="ARBA00023274"/>
    </source>
</evidence>
<feature type="compositionally biased region" description="Low complexity" evidence="5">
    <location>
        <begin position="545"/>
        <end position="557"/>
    </location>
</feature>
<feature type="domain" description="S1 motif" evidence="6">
    <location>
        <begin position="140"/>
        <end position="205"/>
    </location>
</feature>
<dbReference type="Gene3D" id="2.40.50.140">
    <property type="entry name" value="Nucleic acid-binding proteins"/>
    <property type="match status" value="5"/>
</dbReference>